<dbReference type="Proteomes" id="UP000183952">
    <property type="component" value="Unassembled WGS sequence"/>
</dbReference>
<dbReference type="RefSeq" id="WP_072901885.1">
    <property type="nucleotide sequence ID" value="NZ_FRAD01000004.1"/>
</dbReference>
<dbReference type="STRING" id="1121331.SAMN02745248_00473"/>
<keyword evidence="1" id="KW-0808">Transferase</keyword>
<dbReference type="AlphaFoldDB" id="A0A1M6KHI2"/>
<dbReference type="OrthoDB" id="9127144at2"/>
<sequence length="62" mass="7247">MIRLEEITPDNWREELKVAQSQKDFVSNDMSLLARAYAYRNDRSRALFIYNDDLPIGIGTIL</sequence>
<organism evidence="1 2">
    <name type="scientific">Hathewaya proteolytica DSM 3090</name>
    <dbReference type="NCBI Taxonomy" id="1121331"/>
    <lineage>
        <taxon>Bacteria</taxon>
        <taxon>Bacillati</taxon>
        <taxon>Bacillota</taxon>
        <taxon>Clostridia</taxon>
        <taxon>Eubacteriales</taxon>
        <taxon>Clostridiaceae</taxon>
        <taxon>Hathewaya</taxon>
    </lineage>
</organism>
<gene>
    <name evidence="1" type="ORF">SAMN02745248_00473</name>
</gene>
<accession>A0A1M6KHI2</accession>
<protein>
    <submittedName>
        <fullName evidence="1">Diamine N-acetyltransferase</fullName>
    </submittedName>
</protein>
<reference evidence="1 2" key="1">
    <citation type="submission" date="2016-11" db="EMBL/GenBank/DDBJ databases">
        <authorList>
            <person name="Jaros S."/>
            <person name="Januszkiewicz K."/>
            <person name="Wedrychowicz H."/>
        </authorList>
    </citation>
    <scope>NUCLEOTIDE SEQUENCE [LARGE SCALE GENOMIC DNA]</scope>
    <source>
        <strain evidence="1 2">DSM 3090</strain>
    </source>
</reference>
<name>A0A1M6KHI2_9CLOT</name>
<evidence type="ECO:0000313" key="2">
    <source>
        <dbReference type="Proteomes" id="UP000183952"/>
    </source>
</evidence>
<dbReference type="GO" id="GO:0016740">
    <property type="term" value="F:transferase activity"/>
    <property type="evidence" value="ECO:0007669"/>
    <property type="project" value="UniProtKB-KW"/>
</dbReference>
<dbReference type="EMBL" id="FRAD01000004">
    <property type="protein sequence ID" value="SHJ58443.1"/>
    <property type="molecule type" value="Genomic_DNA"/>
</dbReference>
<keyword evidence="2" id="KW-1185">Reference proteome</keyword>
<evidence type="ECO:0000313" key="1">
    <source>
        <dbReference type="EMBL" id="SHJ58443.1"/>
    </source>
</evidence>
<proteinExistence type="predicted"/>